<evidence type="ECO:0000256" key="2">
    <source>
        <dbReference type="ARBA" id="ARBA00022448"/>
    </source>
</evidence>
<dbReference type="PROSITE" id="PS50850">
    <property type="entry name" value="MFS"/>
    <property type="match status" value="1"/>
</dbReference>
<feature type="transmembrane region" description="Helical" evidence="8">
    <location>
        <begin position="304"/>
        <end position="325"/>
    </location>
</feature>
<reference evidence="10 11" key="1">
    <citation type="submission" date="2020-02" db="EMBL/GenBank/DDBJ databases">
        <title>Draft genome sequence of Limisphaera ngatamarikiensis NGM72.4T, a thermophilic Verrucomicrobia grouped in subdivision 3.</title>
        <authorList>
            <person name="Carere C.R."/>
            <person name="Steen J."/>
            <person name="Hugenholtz P."/>
            <person name="Stott M.B."/>
        </authorList>
    </citation>
    <scope>NUCLEOTIDE SEQUENCE [LARGE SCALE GENOMIC DNA]</scope>
    <source>
        <strain evidence="10 11">NGM72.4</strain>
    </source>
</reference>
<evidence type="ECO:0000256" key="5">
    <source>
        <dbReference type="ARBA" id="ARBA00022989"/>
    </source>
</evidence>
<gene>
    <name evidence="10" type="ORF">G4L39_00820</name>
</gene>
<keyword evidence="11" id="KW-1185">Reference proteome</keyword>
<comment type="subcellular location">
    <subcellularLocation>
        <location evidence="1">Cell membrane</location>
        <topology evidence="1">Multi-pass membrane protein</topology>
    </subcellularLocation>
</comment>
<feature type="transmembrane region" description="Helical" evidence="8">
    <location>
        <begin position="189"/>
        <end position="208"/>
    </location>
</feature>
<sequence length="432" mass="46196">MNSPAAPEESPLQPERSAGTDPYEVLRNRDYLLYLIGRLVSVFGQQMAVVAVGWELYDRTGTALALGLVGLVQMLPMLLFTLPAGHVADNHDRRRIVLACTGAMSLAGIGLALVSVTRAPVVWIYGLLFLAGVARTFQWPASAAFLPQLVPRHLFSRAVTWNSSSFHLSCVVGPAVGGAILAWTRHPAVVYGLYSLAHLICFFLMAAIRPRPLRHSPERLTLQSLLTGFRFLFGQRVLLGVITLDLFAVVLGGATALLPVFARDILHAGPDGLGLLQAAMPVGAVACALVLAHRPPIQHAGRAMLLAVAVFGLATIGFGISRWFWLSFVLLVICGAADNVSVVVRHTLVQLLTPDDKRGRVSAVNSLFIGTSNELGGFRAGTVAHWCGPALGYSIATGAVISVVLGGIGTLLSIWAVALIWPEVRRYGRLDV</sequence>
<dbReference type="EMBL" id="JAAKYA010000006">
    <property type="protein sequence ID" value="NGO37948.1"/>
    <property type="molecule type" value="Genomic_DNA"/>
</dbReference>
<feature type="transmembrane region" description="Helical" evidence="8">
    <location>
        <begin position="96"/>
        <end position="116"/>
    </location>
</feature>
<dbReference type="GO" id="GO:0022857">
    <property type="term" value="F:transmembrane transporter activity"/>
    <property type="evidence" value="ECO:0007669"/>
    <property type="project" value="InterPro"/>
</dbReference>
<evidence type="ECO:0000313" key="10">
    <source>
        <dbReference type="EMBL" id="NGO37948.1"/>
    </source>
</evidence>
<protein>
    <submittedName>
        <fullName evidence="10">MFS transporter</fullName>
    </submittedName>
</protein>
<dbReference type="PANTHER" id="PTHR23513:SF9">
    <property type="entry name" value="ENTEROBACTIN EXPORTER ENTS"/>
    <property type="match status" value="1"/>
</dbReference>
<dbReference type="Pfam" id="PF05977">
    <property type="entry name" value="MFS_3"/>
    <property type="match status" value="1"/>
</dbReference>
<name>A0A6M1RCX6_9BACT</name>
<evidence type="ECO:0000256" key="6">
    <source>
        <dbReference type="ARBA" id="ARBA00023136"/>
    </source>
</evidence>
<evidence type="ECO:0000256" key="3">
    <source>
        <dbReference type="ARBA" id="ARBA00022475"/>
    </source>
</evidence>
<feature type="transmembrane region" description="Helical" evidence="8">
    <location>
        <begin position="122"/>
        <end position="146"/>
    </location>
</feature>
<dbReference type="PANTHER" id="PTHR23513">
    <property type="entry name" value="INTEGRAL MEMBRANE EFFLUX PROTEIN-RELATED"/>
    <property type="match status" value="1"/>
</dbReference>
<evidence type="ECO:0000259" key="9">
    <source>
        <dbReference type="PROSITE" id="PS50850"/>
    </source>
</evidence>
<evidence type="ECO:0000256" key="1">
    <source>
        <dbReference type="ARBA" id="ARBA00004651"/>
    </source>
</evidence>
<evidence type="ECO:0000313" key="11">
    <source>
        <dbReference type="Proteomes" id="UP000477311"/>
    </source>
</evidence>
<dbReference type="Gene3D" id="1.20.1250.20">
    <property type="entry name" value="MFS general substrate transporter like domains"/>
    <property type="match status" value="1"/>
</dbReference>
<proteinExistence type="predicted"/>
<keyword evidence="6 8" id="KW-0472">Membrane</keyword>
<evidence type="ECO:0000256" key="4">
    <source>
        <dbReference type="ARBA" id="ARBA00022692"/>
    </source>
</evidence>
<comment type="caution">
    <text evidence="10">The sequence shown here is derived from an EMBL/GenBank/DDBJ whole genome shotgun (WGS) entry which is preliminary data.</text>
</comment>
<feature type="transmembrane region" description="Helical" evidence="8">
    <location>
        <begin position="63"/>
        <end position="84"/>
    </location>
</feature>
<keyword evidence="4 8" id="KW-0812">Transmembrane</keyword>
<dbReference type="InterPro" id="IPR020846">
    <property type="entry name" value="MFS_dom"/>
</dbReference>
<keyword evidence="2" id="KW-0813">Transport</keyword>
<dbReference type="SUPFAM" id="SSF103473">
    <property type="entry name" value="MFS general substrate transporter"/>
    <property type="match status" value="1"/>
</dbReference>
<dbReference type="CDD" id="cd06173">
    <property type="entry name" value="MFS_MefA_like"/>
    <property type="match status" value="1"/>
</dbReference>
<keyword evidence="5 8" id="KW-1133">Transmembrane helix</keyword>
<dbReference type="RefSeq" id="WP_165105201.1">
    <property type="nucleotide sequence ID" value="NZ_JAAKYA010000006.1"/>
</dbReference>
<feature type="region of interest" description="Disordered" evidence="7">
    <location>
        <begin position="1"/>
        <end position="20"/>
    </location>
</feature>
<feature type="transmembrane region" description="Helical" evidence="8">
    <location>
        <begin position="237"/>
        <end position="262"/>
    </location>
</feature>
<evidence type="ECO:0000256" key="8">
    <source>
        <dbReference type="SAM" id="Phobius"/>
    </source>
</evidence>
<feature type="transmembrane region" description="Helical" evidence="8">
    <location>
        <begin position="274"/>
        <end position="292"/>
    </location>
</feature>
<accession>A0A6M1RCX6</accession>
<feature type="transmembrane region" description="Helical" evidence="8">
    <location>
        <begin position="31"/>
        <end position="57"/>
    </location>
</feature>
<dbReference type="InterPro" id="IPR036259">
    <property type="entry name" value="MFS_trans_sf"/>
</dbReference>
<dbReference type="AlphaFoldDB" id="A0A6M1RCX6"/>
<dbReference type="GO" id="GO:0005886">
    <property type="term" value="C:plasma membrane"/>
    <property type="evidence" value="ECO:0007669"/>
    <property type="project" value="UniProtKB-SubCell"/>
</dbReference>
<feature type="domain" description="Major facilitator superfamily (MFS) profile" evidence="9">
    <location>
        <begin position="220"/>
        <end position="432"/>
    </location>
</feature>
<dbReference type="Proteomes" id="UP000477311">
    <property type="component" value="Unassembled WGS sequence"/>
</dbReference>
<organism evidence="10 11">
    <name type="scientific">Limisphaera ngatamarikiensis</name>
    <dbReference type="NCBI Taxonomy" id="1324935"/>
    <lineage>
        <taxon>Bacteria</taxon>
        <taxon>Pseudomonadati</taxon>
        <taxon>Verrucomicrobiota</taxon>
        <taxon>Verrucomicrobiia</taxon>
        <taxon>Limisphaerales</taxon>
        <taxon>Limisphaeraceae</taxon>
        <taxon>Limisphaera</taxon>
    </lineage>
</organism>
<evidence type="ECO:0000256" key="7">
    <source>
        <dbReference type="SAM" id="MobiDB-lite"/>
    </source>
</evidence>
<feature type="transmembrane region" description="Helical" evidence="8">
    <location>
        <begin position="399"/>
        <end position="421"/>
    </location>
</feature>
<dbReference type="InterPro" id="IPR010290">
    <property type="entry name" value="TM_effector"/>
</dbReference>
<keyword evidence="3" id="KW-1003">Cell membrane</keyword>